<protein>
    <submittedName>
        <fullName evidence="1">Uncharacterized protein</fullName>
    </submittedName>
</protein>
<gene>
    <name evidence="1" type="ORF">DPMN_036670</name>
</gene>
<evidence type="ECO:0000313" key="2">
    <source>
        <dbReference type="Proteomes" id="UP000828390"/>
    </source>
</evidence>
<name>A0A9D4RP31_DREPO</name>
<keyword evidence="2" id="KW-1185">Reference proteome</keyword>
<proteinExistence type="predicted"/>
<evidence type="ECO:0000313" key="1">
    <source>
        <dbReference type="EMBL" id="KAH3873435.1"/>
    </source>
</evidence>
<accession>A0A9D4RP31</accession>
<reference evidence="1" key="1">
    <citation type="journal article" date="2019" name="bioRxiv">
        <title>The Genome of the Zebra Mussel, Dreissena polymorpha: A Resource for Invasive Species Research.</title>
        <authorList>
            <person name="McCartney M.A."/>
            <person name="Auch B."/>
            <person name="Kono T."/>
            <person name="Mallez S."/>
            <person name="Zhang Y."/>
            <person name="Obille A."/>
            <person name="Becker A."/>
            <person name="Abrahante J.E."/>
            <person name="Garbe J."/>
            <person name="Badalamenti J.P."/>
            <person name="Herman A."/>
            <person name="Mangelson H."/>
            <person name="Liachko I."/>
            <person name="Sullivan S."/>
            <person name="Sone E.D."/>
            <person name="Koren S."/>
            <person name="Silverstein K.A.T."/>
            <person name="Beckman K.B."/>
            <person name="Gohl D.M."/>
        </authorList>
    </citation>
    <scope>NUCLEOTIDE SEQUENCE</scope>
    <source>
        <strain evidence="1">Duluth1</strain>
        <tissue evidence="1">Whole animal</tissue>
    </source>
</reference>
<dbReference type="Proteomes" id="UP000828390">
    <property type="component" value="Unassembled WGS sequence"/>
</dbReference>
<dbReference type="EMBL" id="JAIWYP010000002">
    <property type="protein sequence ID" value="KAH3873435.1"/>
    <property type="molecule type" value="Genomic_DNA"/>
</dbReference>
<sequence>MDVDNSPNTNRIKDRMWRPQPEDHFFNELRYFRGFIQLQDMIDSAIISLYAEHEQVDFKMPRVATNQFPFPCHTPDT</sequence>
<dbReference type="AlphaFoldDB" id="A0A9D4RP31"/>
<reference evidence="1" key="2">
    <citation type="submission" date="2020-11" db="EMBL/GenBank/DDBJ databases">
        <authorList>
            <person name="McCartney M.A."/>
            <person name="Auch B."/>
            <person name="Kono T."/>
            <person name="Mallez S."/>
            <person name="Becker A."/>
            <person name="Gohl D.M."/>
            <person name="Silverstein K.A.T."/>
            <person name="Koren S."/>
            <person name="Bechman K.B."/>
            <person name="Herman A."/>
            <person name="Abrahante J.E."/>
            <person name="Garbe J."/>
        </authorList>
    </citation>
    <scope>NUCLEOTIDE SEQUENCE</scope>
    <source>
        <strain evidence="1">Duluth1</strain>
        <tissue evidence="1">Whole animal</tissue>
    </source>
</reference>
<comment type="caution">
    <text evidence="1">The sequence shown here is derived from an EMBL/GenBank/DDBJ whole genome shotgun (WGS) entry which is preliminary data.</text>
</comment>
<organism evidence="1 2">
    <name type="scientific">Dreissena polymorpha</name>
    <name type="common">Zebra mussel</name>
    <name type="synonym">Mytilus polymorpha</name>
    <dbReference type="NCBI Taxonomy" id="45954"/>
    <lineage>
        <taxon>Eukaryota</taxon>
        <taxon>Metazoa</taxon>
        <taxon>Spiralia</taxon>
        <taxon>Lophotrochozoa</taxon>
        <taxon>Mollusca</taxon>
        <taxon>Bivalvia</taxon>
        <taxon>Autobranchia</taxon>
        <taxon>Heteroconchia</taxon>
        <taxon>Euheterodonta</taxon>
        <taxon>Imparidentia</taxon>
        <taxon>Neoheterodontei</taxon>
        <taxon>Myida</taxon>
        <taxon>Dreissenoidea</taxon>
        <taxon>Dreissenidae</taxon>
        <taxon>Dreissena</taxon>
    </lineage>
</organism>